<dbReference type="InterPro" id="IPR002401">
    <property type="entry name" value="Cyt_P450_E_grp-I"/>
</dbReference>
<dbReference type="SUPFAM" id="SSF48264">
    <property type="entry name" value="Cytochrome P450"/>
    <property type="match status" value="1"/>
</dbReference>
<keyword evidence="7" id="KW-0732">Signal</keyword>
<dbReference type="CDD" id="cd11062">
    <property type="entry name" value="CYP58-like"/>
    <property type="match status" value="1"/>
</dbReference>
<keyword evidence="6" id="KW-0503">Monooxygenase</keyword>
<comment type="similarity">
    <text evidence="6">Belongs to the cytochrome P450 family.</text>
</comment>
<evidence type="ECO:0000256" key="2">
    <source>
        <dbReference type="ARBA" id="ARBA00022617"/>
    </source>
</evidence>
<keyword evidence="3 5" id="KW-0479">Metal-binding</keyword>
<comment type="caution">
    <text evidence="8">The sequence shown here is derived from an EMBL/GenBank/DDBJ whole genome shotgun (WGS) entry which is preliminary data.</text>
</comment>
<keyword evidence="6" id="KW-0560">Oxidoreductase</keyword>
<feature type="signal peptide" evidence="7">
    <location>
        <begin position="1"/>
        <end position="19"/>
    </location>
</feature>
<dbReference type="GO" id="GO:0020037">
    <property type="term" value="F:heme binding"/>
    <property type="evidence" value="ECO:0007669"/>
    <property type="project" value="InterPro"/>
</dbReference>
<dbReference type="InterPro" id="IPR001128">
    <property type="entry name" value="Cyt_P450"/>
</dbReference>
<evidence type="ECO:0000313" key="9">
    <source>
        <dbReference type="Proteomes" id="UP001305414"/>
    </source>
</evidence>
<dbReference type="AlphaFoldDB" id="A0AAN7ZAK1"/>
<evidence type="ECO:0000256" key="3">
    <source>
        <dbReference type="ARBA" id="ARBA00022723"/>
    </source>
</evidence>
<comment type="cofactor">
    <cofactor evidence="1 5">
        <name>heme</name>
        <dbReference type="ChEBI" id="CHEBI:30413"/>
    </cofactor>
</comment>
<dbReference type="InterPro" id="IPR050121">
    <property type="entry name" value="Cytochrome_P450_monoxygenase"/>
</dbReference>
<evidence type="ECO:0000256" key="7">
    <source>
        <dbReference type="SAM" id="SignalP"/>
    </source>
</evidence>
<dbReference type="EMBL" id="JAWHQM010000021">
    <property type="protein sequence ID" value="KAK5631718.1"/>
    <property type="molecule type" value="Genomic_DNA"/>
</dbReference>
<accession>A0AAN7ZAK1</accession>
<organism evidence="8 9">
    <name type="scientific">Xylaria bambusicola</name>
    <dbReference type="NCBI Taxonomy" id="326684"/>
    <lineage>
        <taxon>Eukaryota</taxon>
        <taxon>Fungi</taxon>
        <taxon>Dikarya</taxon>
        <taxon>Ascomycota</taxon>
        <taxon>Pezizomycotina</taxon>
        <taxon>Sordariomycetes</taxon>
        <taxon>Xylariomycetidae</taxon>
        <taxon>Xylariales</taxon>
        <taxon>Xylariaceae</taxon>
        <taxon>Xylaria</taxon>
    </lineage>
</organism>
<dbReference type="Gene3D" id="1.10.630.10">
    <property type="entry name" value="Cytochrome P450"/>
    <property type="match status" value="1"/>
</dbReference>
<evidence type="ECO:0000313" key="8">
    <source>
        <dbReference type="EMBL" id="KAK5631718.1"/>
    </source>
</evidence>
<dbReference type="PROSITE" id="PS00086">
    <property type="entry name" value="CYTOCHROME_P450"/>
    <property type="match status" value="1"/>
</dbReference>
<evidence type="ECO:0008006" key="10">
    <source>
        <dbReference type="Google" id="ProtNLM"/>
    </source>
</evidence>
<feature type="chain" id="PRO_5042909506" description="Cytochrome P450" evidence="7">
    <location>
        <begin position="20"/>
        <end position="501"/>
    </location>
</feature>
<keyword evidence="4 5" id="KW-0408">Iron</keyword>
<protein>
    <recommendedName>
        <fullName evidence="10">Cytochrome P450</fullName>
    </recommendedName>
</protein>
<evidence type="ECO:0000256" key="1">
    <source>
        <dbReference type="ARBA" id="ARBA00001971"/>
    </source>
</evidence>
<evidence type="ECO:0000256" key="4">
    <source>
        <dbReference type="ARBA" id="ARBA00023004"/>
    </source>
</evidence>
<keyword evidence="2 5" id="KW-0349">Heme</keyword>
<dbReference type="PANTHER" id="PTHR24305:SF231">
    <property type="entry name" value="P450, PUTATIVE (EUROFUNG)-RELATED"/>
    <property type="match status" value="1"/>
</dbReference>
<dbReference type="GO" id="GO:0004497">
    <property type="term" value="F:monooxygenase activity"/>
    <property type="evidence" value="ECO:0007669"/>
    <property type="project" value="UniProtKB-KW"/>
</dbReference>
<evidence type="ECO:0000256" key="5">
    <source>
        <dbReference type="PIRSR" id="PIRSR602401-1"/>
    </source>
</evidence>
<dbReference type="PANTHER" id="PTHR24305">
    <property type="entry name" value="CYTOCHROME P450"/>
    <property type="match status" value="1"/>
</dbReference>
<dbReference type="PRINTS" id="PR00463">
    <property type="entry name" value="EP450I"/>
</dbReference>
<evidence type="ECO:0000256" key="6">
    <source>
        <dbReference type="RuleBase" id="RU000461"/>
    </source>
</evidence>
<name>A0AAN7ZAK1_9PEZI</name>
<gene>
    <name evidence="8" type="ORF">RRF57_007432</name>
</gene>
<sequence length="501" mass="57576">MTLFLVLVVSVLLSAFCLSAYRVWFHPLASVPGPRLAGLTYWYESYYELLHRGLGGQYTFKIQRLHEEYGPIVRINPGEVHIDDPCFYSQLYTYRDGFDKPEHLKWRFGSPSALFSTPGHHIHKVRRSAQDPFFTKSRILKLAPEIQVKADKMCRRLAKDFSDQQIPPTSLPNSLSTGTLEFLDHSMFESPFVKAIRGFKDIAHPCTQFPWLARIFASLPSWVVRIIQPSMSCVMDFQDEMRLLVRTAQAEVNQHAPDEKDIKTDRTIFHGILRSDLPKEELEVEILKDHAVSLIGAGIASAQWTLTVAFYHIISNKEIACRLKDELETSMPDEDNIMSLEKLMQLPYLMSCVEEGLRLACGQMTRSPRIPKKPMQYGKHFLPPDTLISMDTWHMHHNSALFPDSFAFVPERWLDQPLSPAMYQSRPLRYYMVSFGKGTRHCIGMNLAYAEITIGLASLIRRFEWELWETSHADVEVVRDLIAPEVVKTSKGVRMLVRLGK</sequence>
<dbReference type="InterPro" id="IPR017972">
    <property type="entry name" value="Cyt_P450_CS"/>
</dbReference>
<dbReference type="Proteomes" id="UP001305414">
    <property type="component" value="Unassembled WGS sequence"/>
</dbReference>
<proteinExistence type="inferred from homology"/>
<feature type="binding site" description="axial binding residue" evidence="5">
    <location>
        <position position="442"/>
    </location>
    <ligand>
        <name>heme</name>
        <dbReference type="ChEBI" id="CHEBI:30413"/>
    </ligand>
    <ligandPart>
        <name>Fe</name>
        <dbReference type="ChEBI" id="CHEBI:18248"/>
    </ligandPart>
</feature>
<dbReference type="GO" id="GO:0016705">
    <property type="term" value="F:oxidoreductase activity, acting on paired donors, with incorporation or reduction of molecular oxygen"/>
    <property type="evidence" value="ECO:0007669"/>
    <property type="project" value="InterPro"/>
</dbReference>
<dbReference type="GO" id="GO:0005506">
    <property type="term" value="F:iron ion binding"/>
    <property type="evidence" value="ECO:0007669"/>
    <property type="project" value="InterPro"/>
</dbReference>
<dbReference type="InterPro" id="IPR036396">
    <property type="entry name" value="Cyt_P450_sf"/>
</dbReference>
<reference evidence="8 9" key="1">
    <citation type="submission" date="2023-10" db="EMBL/GenBank/DDBJ databases">
        <title>Draft genome sequence of Xylaria bambusicola isolate GMP-LS, the root and basal stem rot pathogen of sugarcane in Indonesia.</title>
        <authorList>
            <person name="Selvaraj P."/>
            <person name="Muralishankar V."/>
            <person name="Muruganantham S."/>
            <person name="Sp S."/>
            <person name="Haryani S."/>
            <person name="Lau K.J.X."/>
            <person name="Naqvi N.I."/>
        </authorList>
    </citation>
    <scope>NUCLEOTIDE SEQUENCE [LARGE SCALE GENOMIC DNA]</scope>
    <source>
        <strain evidence="8">GMP-LS</strain>
    </source>
</reference>
<dbReference type="Pfam" id="PF00067">
    <property type="entry name" value="p450"/>
    <property type="match status" value="1"/>
</dbReference>
<keyword evidence="9" id="KW-1185">Reference proteome</keyword>